<dbReference type="GeneID" id="18490794"/>
<dbReference type="AlphaFoldDB" id="W8VJV4"/>
<evidence type="ECO:0000256" key="6">
    <source>
        <dbReference type="RuleBase" id="RU000471"/>
    </source>
</evidence>
<keyword evidence="7" id="KW-0830">Ubiquinone</keyword>
<dbReference type="EMBL" id="AB854048">
    <property type="protein sequence ID" value="BAO51965.1"/>
    <property type="molecule type" value="Genomic_DNA"/>
</dbReference>
<evidence type="ECO:0000256" key="5">
    <source>
        <dbReference type="ARBA" id="ARBA00023136"/>
    </source>
</evidence>
<keyword evidence="4 8" id="KW-1133">Transmembrane helix</keyword>
<reference evidence="9" key="1">
    <citation type="journal article" date="2014" name="Genome Biol. Evol.">
        <title>Gene Content Evolution in Discobid Mitochondria Deduced from the Phylogenetic Position and Complete Mitochondrial Genome of Tsukubamonas globosa.</title>
        <authorList>
            <person name="Kamikawa R."/>
            <person name="Kolisko M."/>
            <person name="Nishimura Y."/>
            <person name="Yabuki A."/>
            <person name="Brown M.W."/>
            <person name="Ishikawa S.A."/>
            <person name="Ishida K."/>
            <person name="Roger A.J."/>
            <person name="Hashimoto T."/>
            <person name="Inagaki Y."/>
        </authorList>
    </citation>
    <scope>NUCLEOTIDE SEQUENCE</scope>
</reference>
<dbReference type="PANTHER" id="PTHR11432:SF3">
    <property type="entry name" value="NADH-UBIQUINONE OXIDOREDUCTASE CHAIN 1"/>
    <property type="match status" value="1"/>
</dbReference>
<keyword evidence="5 8" id="KW-0472">Membrane</keyword>
<dbReference type="EC" id="7.1.1.2" evidence="7"/>
<feature type="transmembrane region" description="Helical" evidence="8">
    <location>
        <begin position="127"/>
        <end position="148"/>
    </location>
</feature>
<evidence type="ECO:0000256" key="4">
    <source>
        <dbReference type="ARBA" id="ARBA00022989"/>
    </source>
</evidence>
<feature type="transmembrane region" description="Helical" evidence="8">
    <location>
        <begin position="66"/>
        <end position="84"/>
    </location>
</feature>
<dbReference type="NCBIfam" id="NF004741">
    <property type="entry name" value="PRK06076.1-2"/>
    <property type="match status" value="1"/>
</dbReference>
<sequence>MENIIDFLQIYTNLVTDANVTDLYNIVLTVIEAFCLIIPLLIAVAYLTLLERKVIAGVQRRRGPSVVGIFGLLQAFADAVKLLIKETIYPANADLALFIAAPMFAFGLSIMPWAVIPTGDSMVFSDLNLGMLYLLAISSLSVYGILIAGWSTNSKYAFLGGLRAASQMISYEVSIGIILCTVLVCAGSLNINTIIEAQETIWYICPLLPLGIIFFISSLAETGRTPFDLMEDESALVAGYFVEYSAVGFVLFFLGEYTNMLFMSSMSTILFLGGWLPPFGEDSIFGIIPSPIWFGLKVTFVVFVFIWVRAALPRYRYDQLMSLGWKVFLPFTFAYFIFNFGILWAFDALPLKQL</sequence>
<evidence type="ECO:0000313" key="9">
    <source>
        <dbReference type="EMBL" id="BAO51965.1"/>
    </source>
</evidence>
<feature type="transmembrane region" description="Helical" evidence="8">
    <location>
        <begin position="324"/>
        <end position="346"/>
    </location>
</feature>
<dbReference type="InterPro" id="IPR018086">
    <property type="entry name" value="NADH_UbQ_OxRdtase_su1_CS"/>
</dbReference>
<feature type="transmembrane region" description="Helical" evidence="8">
    <location>
        <begin position="261"/>
        <end position="280"/>
    </location>
</feature>
<dbReference type="RefSeq" id="YP_009004123.1">
    <property type="nucleotide sequence ID" value="NC_023545.1"/>
</dbReference>
<keyword evidence="6" id="KW-0520">NAD</keyword>
<feature type="transmembrane region" description="Helical" evidence="8">
    <location>
        <begin position="168"/>
        <end position="189"/>
    </location>
</feature>
<dbReference type="Pfam" id="PF00146">
    <property type="entry name" value="NADHdh"/>
    <property type="match status" value="1"/>
</dbReference>
<keyword evidence="3 6" id="KW-0812">Transmembrane</keyword>
<dbReference type="PANTHER" id="PTHR11432">
    <property type="entry name" value="NADH DEHYDROGENASE SUBUNIT 1"/>
    <property type="match status" value="1"/>
</dbReference>
<evidence type="ECO:0000256" key="7">
    <source>
        <dbReference type="RuleBase" id="RU000473"/>
    </source>
</evidence>
<comment type="catalytic activity">
    <reaction evidence="7">
        <text>a ubiquinone + NADH + 5 H(+)(in) = a ubiquinol + NAD(+) + 4 H(+)(out)</text>
        <dbReference type="Rhea" id="RHEA:29091"/>
        <dbReference type="Rhea" id="RHEA-COMP:9565"/>
        <dbReference type="Rhea" id="RHEA-COMP:9566"/>
        <dbReference type="ChEBI" id="CHEBI:15378"/>
        <dbReference type="ChEBI" id="CHEBI:16389"/>
        <dbReference type="ChEBI" id="CHEBI:17976"/>
        <dbReference type="ChEBI" id="CHEBI:57540"/>
        <dbReference type="ChEBI" id="CHEBI:57945"/>
        <dbReference type="EC" id="7.1.1.2"/>
    </reaction>
</comment>
<proteinExistence type="inferred from homology"/>
<comment type="subcellular location">
    <subcellularLocation>
        <location evidence="1">Membrane</location>
        <topology evidence="1">Multi-pass membrane protein</topology>
    </subcellularLocation>
    <subcellularLocation>
        <location evidence="6">Mitochondrion inner membrane</location>
        <topology evidence="6">Multi-pass membrane protein</topology>
    </subcellularLocation>
</comment>
<geneLocation type="mitochondrion" evidence="9"/>
<evidence type="ECO:0000256" key="8">
    <source>
        <dbReference type="SAM" id="Phobius"/>
    </source>
</evidence>
<feature type="transmembrane region" description="Helical" evidence="8">
    <location>
        <begin position="292"/>
        <end position="312"/>
    </location>
</feature>
<feature type="transmembrane region" description="Helical" evidence="8">
    <location>
        <begin position="96"/>
        <end position="115"/>
    </location>
</feature>
<feature type="transmembrane region" description="Helical" evidence="8">
    <location>
        <begin position="235"/>
        <end position="254"/>
    </location>
</feature>
<accession>W8VJV4</accession>
<feature type="transmembrane region" description="Helical" evidence="8">
    <location>
        <begin position="201"/>
        <end position="220"/>
    </location>
</feature>
<dbReference type="PROSITE" id="PS00667">
    <property type="entry name" value="COMPLEX1_ND1_1"/>
    <property type="match status" value="1"/>
</dbReference>
<dbReference type="GO" id="GO:0009060">
    <property type="term" value="P:aerobic respiration"/>
    <property type="evidence" value="ECO:0007669"/>
    <property type="project" value="TreeGrafter"/>
</dbReference>
<dbReference type="GO" id="GO:0008137">
    <property type="term" value="F:NADH dehydrogenase (ubiquinone) activity"/>
    <property type="evidence" value="ECO:0007669"/>
    <property type="project" value="UniProtKB-EC"/>
</dbReference>
<feature type="transmembrane region" description="Helical" evidence="8">
    <location>
        <begin position="23"/>
        <end position="46"/>
    </location>
</feature>
<dbReference type="GO" id="GO:0003954">
    <property type="term" value="F:NADH dehydrogenase activity"/>
    <property type="evidence" value="ECO:0007669"/>
    <property type="project" value="TreeGrafter"/>
</dbReference>
<evidence type="ECO:0000256" key="1">
    <source>
        <dbReference type="ARBA" id="ARBA00004141"/>
    </source>
</evidence>
<organism evidence="9">
    <name type="scientific">Tsukubamonas globosa</name>
    <dbReference type="NCBI Taxonomy" id="875863"/>
    <lineage>
        <taxon>Eukaryota</taxon>
        <taxon>Discoba</taxon>
        <taxon>Tsukubamonadida</taxon>
        <taxon>Tsukubamonadidae</taxon>
        <taxon>Tsukubamonas</taxon>
    </lineage>
</organism>
<dbReference type="InterPro" id="IPR001694">
    <property type="entry name" value="NADH_UbQ_OxRdtase_su1/FPO"/>
</dbReference>
<protein>
    <recommendedName>
        <fullName evidence="7">NADH-ubiquinone oxidoreductase chain 1</fullName>
        <ecNumber evidence="7">7.1.1.2</ecNumber>
    </recommendedName>
</protein>
<evidence type="ECO:0000256" key="3">
    <source>
        <dbReference type="ARBA" id="ARBA00022692"/>
    </source>
</evidence>
<name>W8VJV4_9EUKA</name>
<comment type="similarity">
    <text evidence="2 6">Belongs to the complex I subunit 1 family.</text>
</comment>
<evidence type="ECO:0000256" key="2">
    <source>
        <dbReference type="ARBA" id="ARBA00010535"/>
    </source>
</evidence>
<keyword evidence="7 9" id="KW-0496">Mitochondrion</keyword>
<gene>
    <name evidence="9" type="primary">nad1</name>
</gene>
<dbReference type="HAMAP" id="MF_01350">
    <property type="entry name" value="NDH1_NuoH"/>
    <property type="match status" value="1"/>
</dbReference>
<dbReference type="GO" id="GO:0005743">
    <property type="term" value="C:mitochondrial inner membrane"/>
    <property type="evidence" value="ECO:0007669"/>
    <property type="project" value="UniProtKB-SubCell"/>
</dbReference>